<accession>A0A4V1IW24</accession>
<feature type="domain" description="Clathrin/coatomer adaptor adaptin-like N-terminal" evidence="5">
    <location>
        <begin position="57"/>
        <end position="487"/>
    </location>
</feature>
<sequence>MSISSLSAFFKPGRMLHRTAARLTGVPGARVPEGGGGLRLAQFLTRLSECRSRRAEQRIVQEELARLRGVLSENEDAASLRDALLSATYCHLLGYSVTEFMPYAATLVQRAERAADKRAGYMLAALLLSGNNDLALMLVNGLLKDLKSRDEVCVVLALGALVCLVDADIASAVTPTVVHLLGHSSDTVRKRALVVLERVDVCAPHQLVPYRDAILALLDDPEAGVVYAAVGILTRFAQRERLEYQPMAVQLAQILRIVAGGRLAEEHDYHGVPAPWFQMRLLRLLAHLLYDEAALSEQVLPDILFALERAQAGIDAAFAVVYECVRTLTRLPLAATLYANSAARPFEAPVRFLRSRNANLRCLGLRMLGEIVRVEPGQAEEHQTLLISCLDAEDVNLRKLTLDLLYEVTTAHNVMVVVNKMLESMQTCRTSRNHTWHAELAERIVVLALRLSPSADWFARTVVSVLQEPRNAHAQVVKNATMERIMHFIGQDGASSGLLTGDALQIACADALAAALEGLLDGASNAKQKSRDTRDFTGSARASAGSQQLFELTVWVLGEYGHRASRFSLDRLLALLVQLYSTHANDRILQCQLTMSICKLALRLLRDGKPSKSAENDVMADVRRILRTGATAAAPELRTLCVTMGPLLDSADCLEDTFPTGSLFGYIDTSVFFAAASEQAARAHAAGQLYYDPSLAFPPMVDGEEDAGADQVAADALAADASSADGNAATAACSKSKKTLGKLRVEAYAAPTTRDYIRAARRIQTTAATSHTAVTPTSATNASTPAAMLMPAGELALSADVAAVDSAT</sequence>
<dbReference type="InterPro" id="IPR050840">
    <property type="entry name" value="Adaptor_Complx_Large_Subunit"/>
</dbReference>
<gene>
    <name evidence="6" type="ORF">THASP1DRAFT_32104</name>
</gene>
<evidence type="ECO:0000313" key="7">
    <source>
        <dbReference type="Proteomes" id="UP000271241"/>
    </source>
</evidence>
<comment type="subcellular location">
    <subcellularLocation>
        <location evidence="1">Endomembrane system</location>
    </subcellularLocation>
</comment>
<dbReference type="Gene3D" id="1.25.10.10">
    <property type="entry name" value="Leucine-rich Repeat Variant"/>
    <property type="match status" value="1"/>
</dbReference>
<reference evidence="7" key="1">
    <citation type="journal article" date="2018" name="Nat. Microbiol.">
        <title>Leveraging single-cell genomics to expand the fungal tree of life.</title>
        <authorList>
            <person name="Ahrendt S.R."/>
            <person name="Quandt C.A."/>
            <person name="Ciobanu D."/>
            <person name="Clum A."/>
            <person name="Salamov A."/>
            <person name="Andreopoulos B."/>
            <person name="Cheng J.F."/>
            <person name="Woyke T."/>
            <person name="Pelin A."/>
            <person name="Henrissat B."/>
            <person name="Reynolds N.K."/>
            <person name="Benny G.L."/>
            <person name="Smith M.E."/>
            <person name="James T.Y."/>
            <person name="Grigoriev I.V."/>
        </authorList>
    </citation>
    <scope>NUCLEOTIDE SEQUENCE [LARGE SCALE GENOMIC DNA]</scope>
    <source>
        <strain evidence="7">RSA 1356</strain>
    </source>
</reference>
<proteinExistence type="predicted"/>
<keyword evidence="2" id="KW-0813">Transport</keyword>
<dbReference type="OrthoDB" id="29308at2759"/>
<dbReference type="InterPro" id="IPR011989">
    <property type="entry name" value="ARM-like"/>
</dbReference>
<dbReference type="Proteomes" id="UP000271241">
    <property type="component" value="Unassembled WGS sequence"/>
</dbReference>
<name>A0A4V1IW24_9FUNG</name>
<evidence type="ECO:0000259" key="5">
    <source>
        <dbReference type="Pfam" id="PF01602"/>
    </source>
</evidence>
<evidence type="ECO:0000256" key="3">
    <source>
        <dbReference type="ARBA" id="ARBA00022927"/>
    </source>
</evidence>
<dbReference type="GO" id="GO:0006886">
    <property type="term" value="P:intracellular protein transport"/>
    <property type="evidence" value="ECO:0007669"/>
    <property type="project" value="InterPro"/>
</dbReference>
<dbReference type="InterPro" id="IPR016024">
    <property type="entry name" value="ARM-type_fold"/>
</dbReference>
<dbReference type="AlphaFoldDB" id="A0A4V1IW24"/>
<evidence type="ECO:0000313" key="6">
    <source>
        <dbReference type="EMBL" id="RKP06069.1"/>
    </source>
</evidence>
<dbReference type="STRING" id="78915.A0A4V1IW24"/>
<dbReference type="GO" id="GO:0012505">
    <property type="term" value="C:endomembrane system"/>
    <property type="evidence" value="ECO:0007669"/>
    <property type="project" value="UniProtKB-SubCell"/>
</dbReference>
<dbReference type="SUPFAM" id="SSF48371">
    <property type="entry name" value="ARM repeat"/>
    <property type="match status" value="1"/>
</dbReference>
<dbReference type="InterPro" id="IPR002553">
    <property type="entry name" value="Clathrin/coatomer_adapt-like_N"/>
</dbReference>
<dbReference type="GO" id="GO:0016192">
    <property type="term" value="P:vesicle-mediated transport"/>
    <property type="evidence" value="ECO:0007669"/>
    <property type="project" value="InterPro"/>
</dbReference>
<evidence type="ECO:0000256" key="2">
    <source>
        <dbReference type="ARBA" id="ARBA00022448"/>
    </source>
</evidence>
<dbReference type="GO" id="GO:0030117">
    <property type="term" value="C:membrane coat"/>
    <property type="evidence" value="ECO:0007669"/>
    <property type="project" value="InterPro"/>
</dbReference>
<keyword evidence="4" id="KW-0472">Membrane</keyword>
<protein>
    <submittedName>
        <fullName evidence="6">Adaptin N terminal region-domain-containing protein</fullName>
    </submittedName>
</protein>
<keyword evidence="7" id="KW-1185">Reference proteome</keyword>
<evidence type="ECO:0000256" key="1">
    <source>
        <dbReference type="ARBA" id="ARBA00004308"/>
    </source>
</evidence>
<organism evidence="6 7">
    <name type="scientific">Thamnocephalis sphaerospora</name>
    <dbReference type="NCBI Taxonomy" id="78915"/>
    <lineage>
        <taxon>Eukaryota</taxon>
        <taxon>Fungi</taxon>
        <taxon>Fungi incertae sedis</taxon>
        <taxon>Zoopagomycota</taxon>
        <taxon>Zoopagomycotina</taxon>
        <taxon>Zoopagomycetes</taxon>
        <taxon>Zoopagales</taxon>
        <taxon>Sigmoideomycetaceae</taxon>
        <taxon>Thamnocephalis</taxon>
    </lineage>
</organism>
<dbReference type="PANTHER" id="PTHR22780">
    <property type="entry name" value="ADAPTIN, ALPHA/GAMMA/EPSILON"/>
    <property type="match status" value="1"/>
</dbReference>
<dbReference type="Pfam" id="PF01602">
    <property type="entry name" value="Adaptin_N"/>
    <property type="match status" value="1"/>
</dbReference>
<keyword evidence="3" id="KW-0653">Protein transport</keyword>
<dbReference type="EMBL" id="KZ992961">
    <property type="protein sequence ID" value="RKP06069.1"/>
    <property type="molecule type" value="Genomic_DNA"/>
</dbReference>
<evidence type="ECO:0000256" key="4">
    <source>
        <dbReference type="ARBA" id="ARBA00023136"/>
    </source>
</evidence>